<dbReference type="AlphaFoldDB" id="A0A6I9Z8D5"/>
<comment type="similarity">
    <text evidence="1">Belongs to the 'GDXG' lipolytic enzyme family.</text>
</comment>
<name>A0A6I9Z8D5_9SAUR</name>
<gene>
    <name evidence="6" type="primary">LOC106557393</name>
</gene>
<dbReference type="PANTHER" id="PTHR48081:SF32">
    <property type="entry name" value="ALPHA_BETA HYDROLASE FOLD-3 DOMAIN-CONTAINING PROTEIN"/>
    <property type="match status" value="1"/>
</dbReference>
<accession>A0A6I9Z8D5</accession>
<evidence type="ECO:0000256" key="3">
    <source>
        <dbReference type="PROSITE-ProRule" id="PRU10038"/>
    </source>
</evidence>
<evidence type="ECO:0000256" key="1">
    <source>
        <dbReference type="ARBA" id="ARBA00010515"/>
    </source>
</evidence>
<dbReference type="RefSeq" id="XP_013932101.1">
    <property type="nucleotide sequence ID" value="XM_014076626.1"/>
</dbReference>
<dbReference type="PROSITE" id="PS01174">
    <property type="entry name" value="LIPASE_GDXG_SER"/>
    <property type="match status" value="1"/>
</dbReference>
<dbReference type="Pfam" id="PF07859">
    <property type="entry name" value="Abhydrolase_3"/>
    <property type="match status" value="2"/>
</dbReference>
<evidence type="ECO:0000313" key="5">
    <source>
        <dbReference type="Proteomes" id="UP000504617"/>
    </source>
</evidence>
<dbReference type="InterPro" id="IPR013094">
    <property type="entry name" value="AB_hydrolase_3"/>
</dbReference>
<evidence type="ECO:0000256" key="2">
    <source>
        <dbReference type="ARBA" id="ARBA00022801"/>
    </source>
</evidence>
<keyword evidence="5" id="KW-1185">Reference proteome</keyword>
<feature type="domain" description="Alpha/beta hydrolase fold-3" evidence="4">
    <location>
        <begin position="170"/>
        <end position="229"/>
    </location>
</feature>
<dbReference type="InterPro" id="IPR029058">
    <property type="entry name" value="AB_hydrolase_fold"/>
</dbReference>
<evidence type="ECO:0000259" key="4">
    <source>
        <dbReference type="Pfam" id="PF07859"/>
    </source>
</evidence>
<dbReference type="Proteomes" id="UP000504617">
    <property type="component" value="Unplaced"/>
</dbReference>
<reference evidence="6" key="1">
    <citation type="submission" date="2025-08" db="UniProtKB">
        <authorList>
            <consortium name="RefSeq"/>
        </authorList>
    </citation>
    <scope>IDENTIFICATION</scope>
    <source>
        <tissue evidence="6">Skeletal muscle</tissue>
    </source>
</reference>
<organism evidence="5 6">
    <name type="scientific">Thamnophis sirtalis</name>
    <dbReference type="NCBI Taxonomy" id="35019"/>
    <lineage>
        <taxon>Eukaryota</taxon>
        <taxon>Metazoa</taxon>
        <taxon>Chordata</taxon>
        <taxon>Craniata</taxon>
        <taxon>Vertebrata</taxon>
        <taxon>Euteleostomi</taxon>
        <taxon>Lepidosauria</taxon>
        <taxon>Squamata</taxon>
        <taxon>Bifurcata</taxon>
        <taxon>Unidentata</taxon>
        <taxon>Episquamata</taxon>
        <taxon>Toxicofera</taxon>
        <taxon>Serpentes</taxon>
        <taxon>Colubroidea</taxon>
        <taxon>Colubridae</taxon>
        <taxon>Natricinae</taxon>
        <taxon>Thamnophis</taxon>
    </lineage>
</organism>
<dbReference type="InterPro" id="IPR033140">
    <property type="entry name" value="Lipase_GDXG_put_SER_AS"/>
</dbReference>
<sequence>YPLAPEHPYPAQQRSCYTAVAHFLKNAQDYGVDPKRIVLAGDSSGGTIAASIAQQLVTTKDLPQLRGHILLYPFLQCLDFNLPSYQQNRSVPLLTKELAIRHGTVYISGRRDRANEIMANAHVPQEFMRKYQNWINVELIPEEFKSRGYVPFVPGPVSEELFTKCQIIFEPTFSPLLAEDAIIQKFPETFLLTCEYDIFRDDGLLYKKRLEDNGVPVTWVHLKEGFHGISMMIGMGLLEFPGTRKSLNSVIQFLQRF</sequence>
<dbReference type="InterPro" id="IPR050300">
    <property type="entry name" value="GDXG_lipolytic_enzyme"/>
</dbReference>
<keyword evidence="2" id="KW-0378">Hydrolase</keyword>
<dbReference type="PANTHER" id="PTHR48081">
    <property type="entry name" value="AB HYDROLASE SUPERFAMILY PROTEIN C4A8.06C"/>
    <property type="match status" value="1"/>
</dbReference>
<dbReference type="GeneID" id="106557393"/>
<dbReference type="GO" id="GO:0016787">
    <property type="term" value="F:hydrolase activity"/>
    <property type="evidence" value="ECO:0007669"/>
    <property type="project" value="UniProtKB-KW"/>
</dbReference>
<dbReference type="SUPFAM" id="SSF53474">
    <property type="entry name" value="alpha/beta-Hydrolases"/>
    <property type="match status" value="1"/>
</dbReference>
<dbReference type="Gene3D" id="3.40.50.1820">
    <property type="entry name" value="alpha/beta hydrolase"/>
    <property type="match status" value="1"/>
</dbReference>
<feature type="non-terminal residue" evidence="6">
    <location>
        <position position="1"/>
    </location>
</feature>
<dbReference type="OrthoDB" id="9033778at2759"/>
<dbReference type="KEGG" id="tsr:106557393"/>
<protein>
    <submittedName>
        <fullName evidence="6">Arylacetamide deacetylase-like 3</fullName>
    </submittedName>
</protein>
<evidence type="ECO:0000313" key="6">
    <source>
        <dbReference type="RefSeq" id="XP_013932101.1"/>
    </source>
</evidence>
<feature type="domain" description="Alpha/beta hydrolase fold-3" evidence="4">
    <location>
        <begin position="1"/>
        <end position="119"/>
    </location>
</feature>
<proteinExistence type="inferred from homology"/>
<feature type="active site" evidence="3">
    <location>
        <position position="43"/>
    </location>
</feature>